<accession>A0A1F7TXI0</accession>
<dbReference type="STRING" id="1802389.A3C17_02195"/>
<keyword evidence="1" id="KW-0489">Methyltransferase</keyword>
<dbReference type="InterPro" id="IPR013216">
    <property type="entry name" value="Methyltransf_11"/>
</dbReference>
<evidence type="ECO:0000259" key="4">
    <source>
        <dbReference type="Pfam" id="PF08241"/>
    </source>
</evidence>
<comment type="caution">
    <text evidence="5">The sequence shown here is derived from an EMBL/GenBank/DDBJ whole genome shotgun (WGS) entry which is preliminary data.</text>
</comment>
<evidence type="ECO:0000313" key="6">
    <source>
        <dbReference type="Proteomes" id="UP000177097"/>
    </source>
</evidence>
<dbReference type="GO" id="GO:0032259">
    <property type="term" value="P:methylation"/>
    <property type="evidence" value="ECO:0007669"/>
    <property type="project" value="UniProtKB-KW"/>
</dbReference>
<reference evidence="5 6" key="1">
    <citation type="journal article" date="2016" name="Nat. Commun.">
        <title>Thousands of microbial genomes shed light on interconnected biogeochemical processes in an aquifer system.</title>
        <authorList>
            <person name="Anantharaman K."/>
            <person name="Brown C.T."/>
            <person name="Hug L.A."/>
            <person name="Sharon I."/>
            <person name="Castelle C.J."/>
            <person name="Probst A.J."/>
            <person name="Thomas B.C."/>
            <person name="Singh A."/>
            <person name="Wilkins M.J."/>
            <person name="Karaoz U."/>
            <person name="Brodie E.L."/>
            <person name="Williams K.H."/>
            <person name="Hubbard S.S."/>
            <person name="Banfield J.F."/>
        </authorList>
    </citation>
    <scope>NUCLEOTIDE SEQUENCE [LARGE SCALE GENOMIC DNA]</scope>
</reference>
<evidence type="ECO:0000256" key="2">
    <source>
        <dbReference type="ARBA" id="ARBA00022679"/>
    </source>
</evidence>
<dbReference type="Gene3D" id="3.40.50.150">
    <property type="entry name" value="Vaccinia Virus protein VP39"/>
    <property type="match status" value="1"/>
</dbReference>
<proteinExistence type="predicted"/>
<dbReference type="CDD" id="cd02440">
    <property type="entry name" value="AdoMet_MTases"/>
    <property type="match status" value="1"/>
</dbReference>
<dbReference type="AlphaFoldDB" id="A0A1F7TXI0"/>
<evidence type="ECO:0000313" key="5">
    <source>
        <dbReference type="EMBL" id="OGL70723.1"/>
    </source>
</evidence>
<dbReference type="SUPFAM" id="SSF53335">
    <property type="entry name" value="S-adenosyl-L-methionine-dependent methyltransferases"/>
    <property type="match status" value="1"/>
</dbReference>
<keyword evidence="2" id="KW-0808">Transferase</keyword>
<dbReference type="Pfam" id="PF08241">
    <property type="entry name" value="Methyltransf_11"/>
    <property type="match status" value="1"/>
</dbReference>
<dbReference type="PANTHER" id="PTHR43464:SF19">
    <property type="entry name" value="UBIQUINONE BIOSYNTHESIS O-METHYLTRANSFERASE, MITOCHONDRIAL"/>
    <property type="match status" value="1"/>
</dbReference>
<evidence type="ECO:0000256" key="1">
    <source>
        <dbReference type="ARBA" id="ARBA00022603"/>
    </source>
</evidence>
<dbReference type="EMBL" id="MGDX01000026">
    <property type="protein sequence ID" value="OGL70723.1"/>
    <property type="molecule type" value="Genomic_DNA"/>
</dbReference>
<gene>
    <name evidence="5" type="ORF">A3C17_02195</name>
</gene>
<protein>
    <recommendedName>
        <fullName evidence="4">Methyltransferase type 11 domain-containing protein</fullName>
    </recommendedName>
</protein>
<keyword evidence="3" id="KW-0949">S-adenosyl-L-methionine</keyword>
<sequence length="305" mass="34245">MFVCQICHNDLTDDLCCEACHVSIPTHNGVPQFLQSHEETDAFGLQWNQHAKAQLDSHSGLPISRNRLFCVTGWPRELSGQKILEAGSGAGRFTEILLASGAEVYSFDASHATQANVAQHGAHPRAHIFRASVYDIPFPPESFDRVLCLGVLQHTPDPERAFRSLVRFVKPGGEIVVDVYRKDVAALLQWKYLLRPLTKRLPPFTLYRAVRACVPRLLPLATATRRRFGQIGARLFPIAEYGHLGLRDNLAREWAILDTFDMYAPIYDKPQSLRTVRRWFAEANLVNVTVEKGPNGIVGRGRNPL</sequence>
<evidence type="ECO:0000256" key="3">
    <source>
        <dbReference type="ARBA" id="ARBA00022691"/>
    </source>
</evidence>
<dbReference type="PANTHER" id="PTHR43464">
    <property type="entry name" value="METHYLTRANSFERASE"/>
    <property type="match status" value="1"/>
</dbReference>
<feature type="domain" description="Methyltransferase type 11" evidence="4">
    <location>
        <begin position="84"/>
        <end position="177"/>
    </location>
</feature>
<dbReference type="GO" id="GO:0008757">
    <property type="term" value="F:S-adenosylmethionine-dependent methyltransferase activity"/>
    <property type="evidence" value="ECO:0007669"/>
    <property type="project" value="InterPro"/>
</dbReference>
<dbReference type="Proteomes" id="UP000177097">
    <property type="component" value="Unassembled WGS sequence"/>
</dbReference>
<dbReference type="InterPro" id="IPR029063">
    <property type="entry name" value="SAM-dependent_MTases_sf"/>
</dbReference>
<organism evidence="5 6">
    <name type="scientific">Candidatus Uhrbacteria bacterium RIFCSPHIGHO2_02_FULL_53_13</name>
    <dbReference type="NCBI Taxonomy" id="1802389"/>
    <lineage>
        <taxon>Bacteria</taxon>
        <taxon>Candidatus Uhriibacteriota</taxon>
    </lineage>
</organism>
<name>A0A1F7TXI0_9BACT</name>